<keyword evidence="2" id="KW-0964">Secreted</keyword>
<evidence type="ECO:0000313" key="8">
    <source>
        <dbReference type="Proteomes" id="UP000694389"/>
    </source>
</evidence>
<feature type="chain" id="PRO_5035841097" description="C1q domain-containing protein" evidence="5">
    <location>
        <begin position="19"/>
        <end position="252"/>
    </location>
</feature>
<feature type="domain" description="C1q" evidence="6">
    <location>
        <begin position="118"/>
        <end position="252"/>
    </location>
</feature>
<dbReference type="SUPFAM" id="SSF49842">
    <property type="entry name" value="TNF-like"/>
    <property type="match status" value="1"/>
</dbReference>
<sequence length="252" mass="28139">MNFTIVLSMLLYCSLILAQDDVNVPETERTNETQSCFPDMCEFLKEFGAMTEKQRVMETRLKNGETRLKDAETRLKDSETRLKDSETRLKDSETRLKDSETRLMDSENQILELKSKEKTVVVFSAAAGGSGHIGPFNTDTTVVYKVVKTNIGNAYSQFTGTFAAPVPGIYYFTFFYHAGGSQRVSLTLIKNNESVVTTYDHTTSHDGADNGGNAVFLQLQQGDQVYVRLGANTHVWGDNFITTFSGFLVSQV</sequence>
<evidence type="ECO:0000256" key="2">
    <source>
        <dbReference type="ARBA" id="ARBA00022525"/>
    </source>
</evidence>
<dbReference type="RefSeq" id="XP_051256964.1">
    <property type="nucleotide sequence ID" value="XM_051401004.1"/>
</dbReference>
<evidence type="ECO:0000259" key="6">
    <source>
        <dbReference type="PROSITE" id="PS50871"/>
    </source>
</evidence>
<dbReference type="GO" id="GO:0005576">
    <property type="term" value="C:extracellular region"/>
    <property type="evidence" value="ECO:0007669"/>
    <property type="project" value="UniProtKB-SubCell"/>
</dbReference>
<feature type="coiled-coil region" evidence="4">
    <location>
        <begin position="61"/>
        <end position="116"/>
    </location>
</feature>
<dbReference type="GeneTree" id="ENSGT00940000163520"/>
<evidence type="ECO:0000256" key="1">
    <source>
        <dbReference type="ARBA" id="ARBA00004613"/>
    </source>
</evidence>
<dbReference type="InterPro" id="IPR050822">
    <property type="entry name" value="Cerebellin_Synaptic_Org"/>
</dbReference>
<dbReference type="Gene3D" id="1.20.5.340">
    <property type="match status" value="1"/>
</dbReference>
<dbReference type="InterPro" id="IPR008983">
    <property type="entry name" value="Tumour_necrosis_fac-like_dom"/>
</dbReference>
<keyword evidence="4" id="KW-0175">Coiled coil</keyword>
<keyword evidence="3 5" id="KW-0732">Signal</keyword>
<dbReference type="AlphaFoldDB" id="A0A8P4KRV0"/>
<keyword evidence="8" id="KW-1185">Reference proteome</keyword>
<dbReference type="PROSITE" id="PS50871">
    <property type="entry name" value="C1Q"/>
    <property type="match status" value="1"/>
</dbReference>
<reference evidence="7" key="2">
    <citation type="submission" date="2025-09" db="UniProtKB">
        <authorList>
            <consortium name="Ensembl"/>
        </authorList>
    </citation>
    <scope>IDENTIFICATION</scope>
</reference>
<proteinExistence type="predicted"/>
<accession>A0A8P4KRV0</accession>
<evidence type="ECO:0000256" key="5">
    <source>
        <dbReference type="SAM" id="SignalP"/>
    </source>
</evidence>
<evidence type="ECO:0000256" key="4">
    <source>
        <dbReference type="SAM" id="Coils"/>
    </source>
</evidence>
<dbReference type="Proteomes" id="UP000694389">
    <property type="component" value="Unassembled WGS sequence"/>
</dbReference>
<dbReference type="SMART" id="SM00110">
    <property type="entry name" value="C1Q"/>
    <property type="match status" value="1"/>
</dbReference>
<dbReference type="PANTHER" id="PTHR22923:SF102">
    <property type="entry name" value="CEREBELLIN 13-RELATED"/>
    <property type="match status" value="1"/>
</dbReference>
<dbReference type="PANTHER" id="PTHR22923">
    <property type="entry name" value="CEREBELLIN-RELATED"/>
    <property type="match status" value="1"/>
</dbReference>
<evidence type="ECO:0000256" key="3">
    <source>
        <dbReference type="ARBA" id="ARBA00022729"/>
    </source>
</evidence>
<dbReference type="Pfam" id="PF00386">
    <property type="entry name" value="C1q"/>
    <property type="match status" value="1"/>
</dbReference>
<feature type="signal peptide" evidence="5">
    <location>
        <begin position="1"/>
        <end position="18"/>
    </location>
</feature>
<reference evidence="7" key="1">
    <citation type="submission" date="2025-08" db="UniProtKB">
        <authorList>
            <consortium name="Ensembl"/>
        </authorList>
    </citation>
    <scope>IDENTIFICATION</scope>
</reference>
<dbReference type="InterPro" id="IPR001073">
    <property type="entry name" value="C1q_dom"/>
</dbReference>
<dbReference type="GeneID" id="127363979"/>
<dbReference type="Ensembl" id="ENSDLAT00005070343.1">
    <property type="protein sequence ID" value="ENSDLAP00005083407.1"/>
    <property type="gene ID" value="ENSDLAG00005032443.1"/>
</dbReference>
<dbReference type="PRINTS" id="PR00007">
    <property type="entry name" value="COMPLEMNTC1Q"/>
</dbReference>
<gene>
    <name evidence="7" type="primary">LOC127363979</name>
</gene>
<evidence type="ECO:0000313" key="7">
    <source>
        <dbReference type="Ensembl" id="ENSDLAP00005083407.1"/>
    </source>
</evidence>
<dbReference type="SUPFAM" id="SSF57997">
    <property type="entry name" value="Tropomyosin"/>
    <property type="match status" value="1"/>
</dbReference>
<organism evidence="7 8">
    <name type="scientific">Dicentrarchus labrax</name>
    <name type="common">European seabass</name>
    <name type="synonym">Morone labrax</name>
    <dbReference type="NCBI Taxonomy" id="13489"/>
    <lineage>
        <taxon>Eukaryota</taxon>
        <taxon>Metazoa</taxon>
        <taxon>Chordata</taxon>
        <taxon>Craniata</taxon>
        <taxon>Vertebrata</taxon>
        <taxon>Euteleostomi</taxon>
        <taxon>Actinopterygii</taxon>
        <taxon>Neopterygii</taxon>
        <taxon>Teleostei</taxon>
        <taxon>Neoteleostei</taxon>
        <taxon>Acanthomorphata</taxon>
        <taxon>Eupercaria</taxon>
        <taxon>Moronidae</taxon>
        <taxon>Dicentrarchus</taxon>
    </lineage>
</organism>
<protein>
    <recommendedName>
        <fullName evidence="6">C1q domain-containing protein</fullName>
    </recommendedName>
</protein>
<dbReference type="Gene3D" id="2.60.120.40">
    <property type="match status" value="1"/>
</dbReference>
<comment type="subcellular location">
    <subcellularLocation>
        <location evidence="1">Secreted</location>
    </subcellularLocation>
</comment>
<name>A0A8P4KRV0_DICLA</name>